<evidence type="ECO:0000313" key="2">
    <source>
        <dbReference type="EMBL" id="OAI15135.1"/>
    </source>
</evidence>
<feature type="domain" description="Molybdopterin-guanine dinucleotide biosynthesis protein B (MobB)" evidence="1">
    <location>
        <begin position="8"/>
        <end position="142"/>
    </location>
</feature>
<evidence type="ECO:0000313" key="3">
    <source>
        <dbReference type="Proteomes" id="UP000077857"/>
    </source>
</evidence>
<evidence type="ECO:0000259" key="1">
    <source>
        <dbReference type="Pfam" id="PF03205"/>
    </source>
</evidence>
<organism evidence="2 3">
    <name type="scientific">Methylomonas koyamae</name>
    <dbReference type="NCBI Taxonomy" id="702114"/>
    <lineage>
        <taxon>Bacteria</taxon>
        <taxon>Pseudomonadati</taxon>
        <taxon>Pseudomonadota</taxon>
        <taxon>Gammaproteobacteria</taxon>
        <taxon>Methylococcales</taxon>
        <taxon>Methylococcaceae</taxon>
        <taxon>Methylomonas</taxon>
    </lineage>
</organism>
<dbReference type="PANTHER" id="PTHR40072">
    <property type="entry name" value="MOLYBDOPTERIN-GUANINE DINUCLEOTIDE BIOSYNTHESIS ADAPTER PROTEIN-RELATED"/>
    <property type="match status" value="1"/>
</dbReference>
<dbReference type="GO" id="GO:0005525">
    <property type="term" value="F:GTP binding"/>
    <property type="evidence" value="ECO:0007669"/>
    <property type="project" value="InterPro"/>
</dbReference>
<dbReference type="Proteomes" id="UP000077857">
    <property type="component" value="Unassembled WGS sequence"/>
</dbReference>
<gene>
    <name evidence="2" type="ORF">A1507_14625</name>
</gene>
<dbReference type="NCBIfam" id="TIGR00176">
    <property type="entry name" value="mobB"/>
    <property type="match status" value="1"/>
</dbReference>
<comment type="caution">
    <text evidence="2">The sequence shown here is derived from an EMBL/GenBank/DDBJ whole genome shotgun (WGS) entry which is preliminary data.</text>
</comment>
<dbReference type="RefSeq" id="WP_064040891.1">
    <property type="nucleotide sequence ID" value="NZ_LUUJ01000084.1"/>
</dbReference>
<accession>A0A177NB80</accession>
<dbReference type="PANTHER" id="PTHR40072:SF1">
    <property type="entry name" value="MOLYBDOPTERIN-GUANINE DINUCLEOTIDE BIOSYNTHESIS ADAPTER PROTEIN"/>
    <property type="match status" value="1"/>
</dbReference>
<reference evidence="2 3" key="1">
    <citation type="submission" date="2016-03" db="EMBL/GenBank/DDBJ databases">
        <authorList>
            <person name="Ploux O."/>
        </authorList>
    </citation>
    <scope>NUCLEOTIDE SEQUENCE [LARGE SCALE GENOMIC DNA]</scope>
    <source>
        <strain evidence="2 3">R-45378</strain>
    </source>
</reference>
<dbReference type="InterPro" id="IPR052539">
    <property type="entry name" value="MGD_biosynthesis_adapter"/>
</dbReference>
<dbReference type="EMBL" id="LUUJ01000084">
    <property type="protein sequence ID" value="OAI15135.1"/>
    <property type="molecule type" value="Genomic_DNA"/>
</dbReference>
<dbReference type="Gene3D" id="3.40.50.300">
    <property type="entry name" value="P-loop containing nucleotide triphosphate hydrolases"/>
    <property type="match status" value="1"/>
</dbReference>
<name>A0A177NB80_9GAMM</name>
<dbReference type="OrthoDB" id="9804758at2"/>
<dbReference type="InterPro" id="IPR027417">
    <property type="entry name" value="P-loop_NTPase"/>
</dbReference>
<dbReference type="CDD" id="cd03116">
    <property type="entry name" value="MobB"/>
    <property type="match status" value="1"/>
</dbReference>
<protein>
    <submittedName>
        <fullName evidence="2">Molybdopterin-guanine dinucleotide biosynthesis protein MobB</fullName>
    </submittedName>
</protein>
<dbReference type="InterPro" id="IPR004435">
    <property type="entry name" value="MobB_dom"/>
</dbReference>
<dbReference type="GO" id="GO:0006777">
    <property type="term" value="P:Mo-molybdopterin cofactor biosynthetic process"/>
    <property type="evidence" value="ECO:0007669"/>
    <property type="project" value="InterPro"/>
</dbReference>
<sequence>MPFSCPPVLGFAAFSGTGKTTLLAKLIPLLKAHALRIGVIKHSHHDFEIDKPGKDSFELRKAGANPVLLVSQYRRAIVEELSPTADVKLADQLAALSGTQLDLVLVEGFRDETFPKIELHRPALGKPLLYPHDPWIIAVASDRPLPTPPDRPWLDLNDPKAIADFILHPFLSHSQ</sequence>
<dbReference type="SUPFAM" id="SSF52540">
    <property type="entry name" value="P-loop containing nucleoside triphosphate hydrolases"/>
    <property type="match status" value="1"/>
</dbReference>
<dbReference type="FunFam" id="3.40.50.300:FF:000920">
    <property type="entry name" value="Molybdopterin-guanine dinucleotide biosynthesis protein B"/>
    <property type="match status" value="1"/>
</dbReference>
<dbReference type="AlphaFoldDB" id="A0A177NB80"/>
<proteinExistence type="predicted"/>
<dbReference type="Pfam" id="PF03205">
    <property type="entry name" value="MobB"/>
    <property type="match status" value="1"/>
</dbReference>